<dbReference type="Pfam" id="PF17168">
    <property type="entry name" value="DUF5127"/>
    <property type="match status" value="1"/>
</dbReference>
<evidence type="ECO:0000259" key="2">
    <source>
        <dbReference type="Pfam" id="PF16335"/>
    </source>
</evidence>
<dbReference type="AlphaFoldDB" id="A0A232LR14"/>
<dbReference type="EMBL" id="NPHW01005601">
    <property type="protein sequence ID" value="OXV06605.1"/>
    <property type="molecule type" value="Genomic_DNA"/>
</dbReference>
<feature type="chain" id="PRO_5013234853" description="Glutaminase A" evidence="1">
    <location>
        <begin position="20"/>
        <end position="688"/>
    </location>
</feature>
<evidence type="ECO:0000259" key="3">
    <source>
        <dbReference type="Pfam" id="PF17168"/>
    </source>
</evidence>
<dbReference type="PANTHER" id="PTHR31987:SF1">
    <property type="entry name" value="GLUTAMINASE A"/>
    <property type="match status" value="1"/>
</dbReference>
<proteinExistence type="predicted"/>
<dbReference type="Pfam" id="PF16335">
    <property type="entry name" value="GtaA_6_Hairpin"/>
    <property type="match status" value="1"/>
</dbReference>
<name>A0A232LR14_9EURO</name>
<dbReference type="GO" id="GO:0005975">
    <property type="term" value="P:carbohydrate metabolic process"/>
    <property type="evidence" value="ECO:0007669"/>
    <property type="project" value="InterPro"/>
</dbReference>
<dbReference type="InterPro" id="IPR052743">
    <property type="entry name" value="Glutaminase_GtaA"/>
</dbReference>
<accession>A0A232LR14</accession>
<feature type="domain" description="Glutaminase A N-terminal" evidence="3">
    <location>
        <begin position="103"/>
        <end position="334"/>
    </location>
</feature>
<dbReference type="OrthoDB" id="431715at2759"/>
<reference evidence="4 5" key="1">
    <citation type="journal article" date="2015" name="Environ. Microbiol.">
        <title>Metagenome sequence of Elaphomyces granulatus from sporocarp tissue reveals Ascomycota ectomycorrhizal fingerprints of genome expansion and a Proteobacteria-rich microbiome.</title>
        <authorList>
            <person name="Quandt C.A."/>
            <person name="Kohler A."/>
            <person name="Hesse C.N."/>
            <person name="Sharpton T.J."/>
            <person name="Martin F."/>
            <person name="Spatafora J.W."/>
        </authorList>
    </citation>
    <scope>NUCLEOTIDE SEQUENCE [LARGE SCALE GENOMIC DNA]</scope>
    <source>
        <strain evidence="4 5">OSC145934</strain>
    </source>
</reference>
<evidence type="ECO:0000313" key="5">
    <source>
        <dbReference type="Proteomes" id="UP000243515"/>
    </source>
</evidence>
<organism evidence="4 5">
    <name type="scientific">Elaphomyces granulatus</name>
    <dbReference type="NCBI Taxonomy" id="519963"/>
    <lineage>
        <taxon>Eukaryota</taxon>
        <taxon>Fungi</taxon>
        <taxon>Dikarya</taxon>
        <taxon>Ascomycota</taxon>
        <taxon>Pezizomycotina</taxon>
        <taxon>Eurotiomycetes</taxon>
        <taxon>Eurotiomycetidae</taxon>
        <taxon>Eurotiales</taxon>
        <taxon>Elaphomycetaceae</taxon>
        <taxon>Elaphomyces</taxon>
    </lineage>
</organism>
<evidence type="ECO:0000256" key="1">
    <source>
        <dbReference type="SAM" id="SignalP"/>
    </source>
</evidence>
<keyword evidence="1" id="KW-0732">Signal</keyword>
<feature type="signal peptide" evidence="1">
    <location>
        <begin position="1"/>
        <end position="19"/>
    </location>
</feature>
<evidence type="ECO:0000313" key="4">
    <source>
        <dbReference type="EMBL" id="OXV06605.1"/>
    </source>
</evidence>
<evidence type="ECO:0008006" key="6">
    <source>
        <dbReference type="Google" id="ProtNLM"/>
    </source>
</evidence>
<dbReference type="PANTHER" id="PTHR31987">
    <property type="entry name" value="GLUTAMINASE A-RELATED"/>
    <property type="match status" value="1"/>
</dbReference>
<protein>
    <recommendedName>
        <fullName evidence="6">Glutaminase A</fullName>
    </recommendedName>
</protein>
<feature type="domain" description="Glutaminase A central" evidence="2">
    <location>
        <begin position="340"/>
        <end position="684"/>
    </location>
</feature>
<gene>
    <name evidence="4" type="ORF">Egran_05628</name>
</gene>
<dbReference type="InterPro" id="IPR008928">
    <property type="entry name" value="6-hairpin_glycosidase_sf"/>
</dbReference>
<dbReference type="Proteomes" id="UP000243515">
    <property type="component" value="Unassembled WGS sequence"/>
</dbReference>
<comment type="caution">
    <text evidence="4">The sequence shown here is derived from an EMBL/GenBank/DDBJ whole genome shotgun (WGS) entry which is preliminary data.</text>
</comment>
<dbReference type="InterPro" id="IPR032514">
    <property type="entry name" value="GtaA_central"/>
</dbReference>
<dbReference type="InterPro" id="IPR033433">
    <property type="entry name" value="GtaA_N"/>
</dbReference>
<dbReference type="SUPFAM" id="SSF48208">
    <property type="entry name" value="Six-hairpin glycosidases"/>
    <property type="match status" value="1"/>
</dbReference>
<sequence length="688" mass="75652">MMLLFLCSIFISLLPPIGAQSTFSPARPPAIPLAVKSPYLSTWLNAGSNGGNGGYLPGFWPVFWKNTITGWGGIIRVDGTPYTWLGGMSPPKVNQTSFKYTSTKSIFVLDVAGLVEMNVTFLSPITPSDLKRQSLVFSYLKVDVKSKDGRNHDVQLYADISAEWISGDRNATAQWDYGVTGDVAYHKVYRQNQLLFSEINNQAEWGNWYWATDNVKTLTYQSGPAQPVRDTFAKNGSLPNSQDTNYRGIQDNWPIFGFAINLGSVGASAVSTLFSLGLAQEQAVQFSGASNATALPSLWTSYFDNDLAALQFFQGDYSTACSMSSDLDNKISSDSLAASGQDYLAITSLSARQAFGATQLCGNSQKSYLFMKEISSSGNVNTVDVIFPSYPIFTYTNPLFLKLLLDPLFENQESGKYPNRWSMHDLGGSYPNATGHPDGKDEQMPLEECGNMLIMTLAYYRRTKDLAYLTQHHDILKQWTEYLVEDALYPSTQSSTDDFAGPLANQTNLALKGMIGIGAMAAISNLTGNTQEAQNYTSIANKYISQWLTLGIASNDTPPHTTLAYGQSNTHGLLYNLFADAELGLNLVPQSVYDMQSNFYPTIKDAYGVPLDTRHDYTKGDWECWVAAVASNSTQHMFFNLLATWIDKTPTDLALTDLYSAITGDFPGFVFDARPVMGGSFALLALKQ</sequence>
<keyword evidence="5" id="KW-1185">Reference proteome</keyword>